<sequence length="115" mass="13437">MKHQNDKRIADFWKGLLTKKQKQELLKELEENADTNEENTRVAFLHAHPDEKDLFSETQYQQILRQLHREMGVEEIKPITTSRYRWYAAAASIVILITTTITINSRNNAIEAGKI</sequence>
<evidence type="ECO:0000313" key="3">
    <source>
        <dbReference type="Proteomes" id="UP001597393"/>
    </source>
</evidence>
<name>A0ABW5NKS7_9SPHI</name>
<gene>
    <name evidence="2" type="ORF">ACFSQ3_08520</name>
</gene>
<dbReference type="EMBL" id="JBHUMA010000006">
    <property type="protein sequence ID" value="MFD2598995.1"/>
    <property type="molecule type" value="Genomic_DNA"/>
</dbReference>
<keyword evidence="1" id="KW-0472">Membrane</keyword>
<comment type="caution">
    <text evidence="2">The sequence shown here is derived from an EMBL/GenBank/DDBJ whole genome shotgun (WGS) entry which is preliminary data.</text>
</comment>
<protein>
    <submittedName>
        <fullName evidence="2">Uncharacterized protein</fullName>
    </submittedName>
</protein>
<proteinExistence type="predicted"/>
<feature type="transmembrane region" description="Helical" evidence="1">
    <location>
        <begin position="86"/>
        <end position="103"/>
    </location>
</feature>
<reference evidence="3" key="1">
    <citation type="journal article" date="2019" name="Int. J. Syst. Evol. Microbiol.">
        <title>The Global Catalogue of Microorganisms (GCM) 10K type strain sequencing project: providing services to taxonomists for standard genome sequencing and annotation.</title>
        <authorList>
            <consortium name="The Broad Institute Genomics Platform"/>
            <consortium name="The Broad Institute Genome Sequencing Center for Infectious Disease"/>
            <person name="Wu L."/>
            <person name="Ma J."/>
        </authorList>
    </citation>
    <scope>NUCLEOTIDE SEQUENCE [LARGE SCALE GENOMIC DNA]</scope>
    <source>
        <strain evidence="3">KCTC 42248</strain>
    </source>
</reference>
<evidence type="ECO:0000313" key="2">
    <source>
        <dbReference type="EMBL" id="MFD2598995.1"/>
    </source>
</evidence>
<organism evidence="2 3">
    <name type="scientific">Sphingobacterium corticis</name>
    <dbReference type="NCBI Taxonomy" id="1812823"/>
    <lineage>
        <taxon>Bacteria</taxon>
        <taxon>Pseudomonadati</taxon>
        <taxon>Bacteroidota</taxon>
        <taxon>Sphingobacteriia</taxon>
        <taxon>Sphingobacteriales</taxon>
        <taxon>Sphingobacteriaceae</taxon>
        <taxon>Sphingobacterium</taxon>
    </lineage>
</organism>
<evidence type="ECO:0000256" key="1">
    <source>
        <dbReference type="SAM" id="Phobius"/>
    </source>
</evidence>
<accession>A0ABW5NKS7</accession>
<dbReference type="Proteomes" id="UP001597393">
    <property type="component" value="Unassembled WGS sequence"/>
</dbReference>
<keyword evidence="3" id="KW-1185">Reference proteome</keyword>
<dbReference type="RefSeq" id="WP_380869123.1">
    <property type="nucleotide sequence ID" value="NZ_JBHUMA010000006.1"/>
</dbReference>
<keyword evidence="1" id="KW-0812">Transmembrane</keyword>
<keyword evidence="1" id="KW-1133">Transmembrane helix</keyword>